<protein>
    <submittedName>
        <fullName evidence="1">Uncharacterized protein</fullName>
    </submittedName>
</protein>
<keyword evidence="2" id="KW-1185">Reference proteome</keyword>
<sequence>MGEELHRRIIDMLEEYVILVEDDELILSHEEDAENLYRSVEEELSDAENYEPPQKEMRTVEYIPLETKMKIVTLTKQHPRWSLKTLQRTACRALKRKEDVKRWERDIMKGGTTKDKYTSIDLWTFDRFMEARAEGLKRRREYLHVKSGVGNDEKFARMGFKCFCAI</sequence>
<comment type="caution">
    <text evidence="1">The sequence shown here is derived from an EMBL/GenBank/DDBJ whole genome shotgun (WGS) entry which is preliminary data.</text>
</comment>
<proteinExistence type="predicted"/>
<reference evidence="1" key="2">
    <citation type="journal article" date="2023" name="Commun. Biol.">
        <title>Intrasexual cuticular hydrocarbon dimorphism in a wasp sheds light on hydrocarbon biosynthesis genes in Hymenoptera.</title>
        <authorList>
            <person name="Moris V.C."/>
            <person name="Podsiadlowski L."/>
            <person name="Martin S."/>
            <person name="Oeyen J.P."/>
            <person name="Donath A."/>
            <person name="Petersen M."/>
            <person name="Wilbrandt J."/>
            <person name="Misof B."/>
            <person name="Liedtke D."/>
            <person name="Thamm M."/>
            <person name="Scheiner R."/>
            <person name="Schmitt T."/>
            <person name="Niehuis O."/>
        </authorList>
    </citation>
    <scope>NUCLEOTIDE SEQUENCE</scope>
    <source>
        <strain evidence="1">GBR_01_08_01A</strain>
    </source>
</reference>
<gene>
    <name evidence="1" type="ORF">KPH14_002830</name>
</gene>
<organism evidence="1 2">
    <name type="scientific">Odynerus spinipes</name>
    <dbReference type="NCBI Taxonomy" id="1348599"/>
    <lineage>
        <taxon>Eukaryota</taxon>
        <taxon>Metazoa</taxon>
        <taxon>Ecdysozoa</taxon>
        <taxon>Arthropoda</taxon>
        <taxon>Hexapoda</taxon>
        <taxon>Insecta</taxon>
        <taxon>Pterygota</taxon>
        <taxon>Neoptera</taxon>
        <taxon>Endopterygota</taxon>
        <taxon>Hymenoptera</taxon>
        <taxon>Apocrita</taxon>
        <taxon>Aculeata</taxon>
        <taxon>Vespoidea</taxon>
        <taxon>Vespidae</taxon>
        <taxon>Eumeninae</taxon>
        <taxon>Odynerus</taxon>
    </lineage>
</organism>
<accession>A0AAD9RG31</accession>
<reference evidence="1" key="1">
    <citation type="submission" date="2021-08" db="EMBL/GenBank/DDBJ databases">
        <authorList>
            <person name="Misof B."/>
            <person name="Oliver O."/>
            <person name="Podsiadlowski L."/>
            <person name="Donath A."/>
            <person name="Peters R."/>
            <person name="Mayer C."/>
            <person name="Rust J."/>
            <person name="Gunkel S."/>
            <person name="Lesny P."/>
            <person name="Martin S."/>
            <person name="Oeyen J.P."/>
            <person name="Petersen M."/>
            <person name="Panagiotis P."/>
            <person name="Wilbrandt J."/>
            <person name="Tanja T."/>
        </authorList>
    </citation>
    <scope>NUCLEOTIDE SEQUENCE</scope>
    <source>
        <strain evidence="1">GBR_01_08_01A</strain>
        <tissue evidence="1">Thorax + abdomen</tissue>
    </source>
</reference>
<dbReference type="EMBL" id="JAIFRP010000119">
    <property type="protein sequence ID" value="KAK2579037.1"/>
    <property type="molecule type" value="Genomic_DNA"/>
</dbReference>
<evidence type="ECO:0000313" key="1">
    <source>
        <dbReference type="EMBL" id="KAK2579037.1"/>
    </source>
</evidence>
<dbReference type="Proteomes" id="UP001258017">
    <property type="component" value="Unassembled WGS sequence"/>
</dbReference>
<evidence type="ECO:0000313" key="2">
    <source>
        <dbReference type="Proteomes" id="UP001258017"/>
    </source>
</evidence>
<dbReference type="AlphaFoldDB" id="A0AAD9RG31"/>
<name>A0AAD9RG31_9HYME</name>